<dbReference type="AlphaFoldDB" id="A0A0M3HZK0"/>
<dbReference type="WBParaSite" id="ALUE_0000914901-mRNA-1">
    <property type="protein sequence ID" value="ALUE_0000914901-mRNA-1"/>
    <property type="gene ID" value="ALUE_0000914901"/>
</dbReference>
<reference evidence="2" key="1">
    <citation type="submission" date="2017-02" db="UniProtKB">
        <authorList>
            <consortium name="WormBaseParasite"/>
        </authorList>
    </citation>
    <scope>IDENTIFICATION</scope>
</reference>
<accession>A0A0M3HZK0</accession>
<proteinExistence type="predicted"/>
<protein>
    <submittedName>
        <fullName evidence="2">Tubulin-specific chaperone A</fullName>
    </submittedName>
</protein>
<organism evidence="1 2">
    <name type="scientific">Ascaris lumbricoides</name>
    <name type="common">Giant roundworm</name>
    <dbReference type="NCBI Taxonomy" id="6252"/>
    <lineage>
        <taxon>Eukaryota</taxon>
        <taxon>Metazoa</taxon>
        <taxon>Ecdysozoa</taxon>
        <taxon>Nematoda</taxon>
        <taxon>Chromadorea</taxon>
        <taxon>Rhabditida</taxon>
        <taxon>Spirurina</taxon>
        <taxon>Ascaridomorpha</taxon>
        <taxon>Ascaridoidea</taxon>
        <taxon>Ascarididae</taxon>
        <taxon>Ascaris</taxon>
    </lineage>
</organism>
<sequence length="93" mass="10541">MILFQLQETVQNLEKKLDDAEKAVTHVPSVDEVNCKAPRYDLEQKLYDAEKAIAEARKVDEVKYYACHNGTSNIIMACCCTVLQECGLMDSLR</sequence>
<evidence type="ECO:0000313" key="1">
    <source>
        <dbReference type="Proteomes" id="UP000036681"/>
    </source>
</evidence>
<evidence type="ECO:0000313" key="2">
    <source>
        <dbReference type="WBParaSite" id="ALUE_0000914901-mRNA-1"/>
    </source>
</evidence>
<name>A0A0M3HZK0_ASCLU</name>
<dbReference type="Proteomes" id="UP000036681">
    <property type="component" value="Unplaced"/>
</dbReference>
<keyword evidence="1" id="KW-1185">Reference proteome</keyword>